<evidence type="ECO:0000313" key="5">
    <source>
        <dbReference type="EMBL" id="GAA1763936.1"/>
    </source>
</evidence>
<keyword evidence="6" id="KW-1185">Reference proteome</keyword>
<dbReference type="NCBIfam" id="TIGR03445">
    <property type="entry name" value="mycothiol_MshB"/>
    <property type="match status" value="1"/>
</dbReference>
<dbReference type="HAMAP" id="MF_01696">
    <property type="entry name" value="MshB"/>
    <property type="match status" value="1"/>
</dbReference>
<proteinExistence type="inferred from homology"/>
<evidence type="ECO:0000256" key="2">
    <source>
        <dbReference type="ARBA" id="ARBA00022801"/>
    </source>
</evidence>
<accession>A0ABP4WXH1</accession>
<comment type="catalytic activity">
    <reaction evidence="4">
        <text>1D-myo-inositol 2-acetamido-2-deoxy-alpha-D-glucopyranoside + H2O = 1D-myo-inositol 2-amino-2-deoxy-alpha-D-glucopyranoside + acetate</text>
        <dbReference type="Rhea" id="RHEA:26180"/>
        <dbReference type="ChEBI" id="CHEBI:15377"/>
        <dbReference type="ChEBI" id="CHEBI:30089"/>
        <dbReference type="ChEBI" id="CHEBI:52442"/>
        <dbReference type="ChEBI" id="CHEBI:58886"/>
        <dbReference type="EC" id="3.5.1.103"/>
    </reaction>
</comment>
<dbReference type="PANTHER" id="PTHR12993">
    <property type="entry name" value="N-ACETYLGLUCOSAMINYL-PHOSPHATIDYLINOSITOL DE-N-ACETYLASE-RELATED"/>
    <property type="match status" value="1"/>
</dbReference>
<protein>
    <recommendedName>
        <fullName evidence="4">1D-myo-inositol 2-acetamido-2-deoxy-alpha-D-glucopyranoside deacetylase</fullName>
        <shortName evidence="4">GlcNAc-Ins deacetylase</shortName>
        <ecNumber evidence="4">3.5.1.103</ecNumber>
    </recommendedName>
    <alternativeName>
        <fullName evidence="4">N-acetyl-1-D-myo-inositol-2-amino-2-deoxy-alpha-D-glucopyranoside deacetylase</fullName>
    </alternativeName>
</protein>
<comment type="cofactor">
    <cofactor evidence="4">
        <name>Zn(2+)</name>
        <dbReference type="ChEBI" id="CHEBI:29105"/>
    </cofactor>
    <text evidence="4">Binds 1 zinc ion per subunit.</text>
</comment>
<dbReference type="EC" id="3.5.1.103" evidence="4"/>
<evidence type="ECO:0000256" key="3">
    <source>
        <dbReference type="ARBA" id="ARBA00022833"/>
    </source>
</evidence>
<dbReference type="Proteomes" id="UP001500655">
    <property type="component" value="Unassembled WGS sequence"/>
</dbReference>
<evidence type="ECO:0000256" key="1">
    <source>
        <dbReference type="ARBA" id="ARBA00022723"/>
    </source>
</evidence>
<dbReference type="Gene3D" id="3.40.50.10320">
    <property type="entry name" value="LmbE-like"/>
    <property type="match status" value="1"/>
</dbReference>
<feature type="binding site" evidence="4">
    <location>
        <position position="46"/>
    </location>
    <ligand>
        <name>Zn(2+)</name>
        <dbReference type="ChEBI" id="CHEBI:29105"/>
    </ligand>
</feature>
<name>A0ABP4WXH1_9ACTN</name>
<dbReference type="InterPro" id="IPR024078">
    <property type="entry name" value="LmbE-like_dom_sf"/>
</dbReference>
<dbReference type="PANTHER" id="PTHR12993:SF26">
    <property type="entry name" value="1D-MYO-INOSITOL 2-ACETAMIDO-2-DEOXY-ALPHA-D-GLUCOPYRANOSIDE DEACETYLASE"/>
    <property type="match status" value="1"/>
</dbReference>
<dbReference type="InterPro" id="IPR017810">
    <property type="entry name" value="Mycothiol_biosynthesis_MshB"/>
</dbReference>
<dbReference type="InterPro" id="IPR003737">
    <property type="entry name" value="GlcNAc_PI_deacetylase-related"/>
</dbReference>
<dbReference type="EMBL" id="BAAALS010000019">
    <property type="protein sequence ID" value="GAA1763936.1"/>
    <property type="molecule type" value="Genomic_DNA"/>
</dbReference>
<gene>
    <name evidence="4 5" type="primary">mshB</name>
    <name evidence="5" type="ORF">GCM10009681_38780</name>
</gene>
<dbReference type="SUPFAM" id="SSF102588">
    <property type="entry name" value="LmbE-like"/>
    <property type="match status" value="1"/>
</dbReference>
<feature type="binding site" evidence="4">
    <location>
        <position position="43"/>
    </location>
    <ligand>
        <name>Zn(2+)</name>
        <dbReference type="ChEBI" id="CHEBI:29105"/>
    </ligand>
</feature>
<feature type="binding site" evidence="4">
    <location>
        <position position="178"/>
    </location>
    <ligand>
        <name>Zn(2+)</name>
        <dbReference type="ChEBI" id="CHEBI:29105"/>
    </ligand>
</feature>
<organism evidence="5 6">
    <name type="scientific">Luedemannella helvata</name>
    <dbReference type="NCBI Taxonomy" id="349315"/>
    <lineage>
        <taxon>Bacteria</taxon>
        <taxon>Bacillati</taxon>
        <taxon>Actinomycetota</taxon>
        <taxon>Actinomycetes</taxon>
        <taxon>Micromonosporales</taxon>
        <taxon>Micromonosporaceae</taxon>
        <taxon>Luedemannella</taxon>
    </lineage>
</organism>
<comment type="caution">
    <text evidence="5">The sequence shown here is derived from an EMBL/GenBank/DDBJ whole genome shotgun (WGS) entry which is preliminary data.</text>
</comment>
<keyword evidence="1 4" id="KW-0479">Metal-binding</keyword>
<evidence type="ECO:0000313" key="6">
    <source>
        <dbReference type="Proteomes" id="UP001500655"/>
    </source>
</evidence>
<comment type="function">
    <text evidence="4">Catalyzes the deacetylation of 1D-myo-inositol 2-acetamido-2-deoxy-alpha-D-glucopyranoside (GlcNAc-Ins) in the mycothiol biosynthesis pathway.</text>
</comment>
<reference evidence="6" key="1">
    <citation type="journal article" date="2019" name="Int. J. Syst. Evol. Microbiol.">
        <title>The Global Catalogue of Microorganisms (GCM) 10K type strain sequencing project: providing services to taxonomists for standard genome sequencing and annotation.</title>
        <authorList>
            <consortium name="The Broad Institute Genomics Platform"/>
            <consortium name="The Broad Institute Genome Sequencing Center for Infectious Disease"/>
            <person name="Wu L."/>
            <person name="Ma J."/>
        </authorList>
    </citation>
    <scope>NUCLEOTIDE SEQUENCE [LARGE SCALE GENOMIC DNA]</scope>
    <source>
        <strain evidence="6">JCM 13249</strain>
    </source>
</reference>
<keyword evidence="2 4" id="KW-0378">Hydrolase</keyword>
<keyword evidence="3 4" id="KW-0862">Zinc</keyword>
<comment type="similarity">
    <text evidence="4">Belongs to the MshB deacetylase family.</text>
</comment>
<sequence length="323" mass="34240">MNSRRATVSTFTGRISFRRGGARTVARVTAALPARRIMFVHAHPDDETIATGATMAHYAASGALVTLVTCTAGEEGEIHVPSLAGLAAAEADQLGGYRIAELAAACAALGVTDHRFLGGAGRYRDSGMMGLETNKHPRAFWGADLEVAAHQLLEIMREVRPQVVVTYDDNGFYGHPDHIQAHRVTMRAAELAADEGIGPAKIYWSAMPRSVMEAGMAHFAGSSDNPFAEIEHVDDLPFGTPDDQISAEIDGTDHADAKLAAVRAHATQIPPTSWLFSIAGNFGGEFVGVEHYTLAVGQKGPGSGKHGWESDLFAGLDDLGEPA</sequence>
<evidence type="ECO:0000256" key="4">
    <source>
        <dbReference type="HAMAP-Rule" id="MF_01696"/>
    </source>
</evidence>
<dbReference type="Pfam" id="PF02585">
    <property type="entry name" value="PIG-L"/>
    <property type="match status" value="1"/>
</dbReference>